<dbReference type="SUPFAM" id="SSF48264">
    <property type="entry name" value="Cytochrome P450"/>
    <property type="match status" value="2"/>
</dbReference>
<comment type="caution">
    <text evidence="7">The sequence shown here is derived from an EMBL/GenBank/DDBJ whole genome shotgun (WGS) entry which is preliminary data.</text>
</comment>
<reference evidence="7" key="1">
    <citation type="submission" date="2022-06" db="EMBL/GenBank/DDBJ databases">
        <title>Uncovering the hologenomic basis of an extraordinary plant invasion.</title>
        <authorList>
            <person name="Bieker V.C."/>
            <person name="Martin M.D."/>
            <person name="Gilbert T."/>
            <person name="Hodgins K."/>
            <person name="Battlay P."/>
            <person name="Petersen B."/>
            <person name="Wilson J."/>
        </authorList>
    </citation>
    <scope>NUCLEOTIDE SEQUENCE</scope>
    <source>
        <strain evidence="7">AA19_3_7</strain>
        <tissue evidence="7">Leaf</tissue>
    </source>
</reference>
<keyword evidence="4" id="KW-0479">Metal-binding</keyword>
<evidence type="ECO:0000256" key="1">
    <source>
        <dbReference type="ARBA" id="ARBA00001971"/>
    </source>
</evidence>
<dbReference type="InterPro" id="IPR036396">
    <property type="entry name" value="Cyt_P450_sf"/>
</dbReference>
<organism evidence="7 8">
    <name type="scientific">Ambrosia artemisiifolia</name>
    <name type="common">Common ragweed</name>
    <dbReference type="NCBI Taxonomy" id="4212"/>
    <lineage>
        <taxon>Eukaryota</taxon>
        <taxon>Viridiplantae</taxon>
        <taxon>Streptophyta</taxon>
        <taxon>Embryophyta</taxon>
        <taxon>Tracheophyta</taxon>
        <taxon>Spermatophyta</taxon>
        <taxon>Magnoliopsida</taxon>
        <taxon>eudicotyledons</taxon>
        <taxon>Gunneridae</taxon>
        <taxon>Pentapetalae</taxon>
        <taxon>asterids</taxon>
        <taxon>campanulids</taxon>
        <taxon>Asterales</taxon>
        <taxon>Asteraceae</taxon>
        <taxon>Asteroideae</taxon>
        <taxon>Heliantheae alliance</taxon>
        <taxon>Heliantheae</taxon>
        <taxon>Ambrosia</taxon>
    </lineage>
</organism>
<dbReference type="GO" id="GO:0004497">
    <property type="term" value="F:monooxygenase activity"/>
    <property type="evidence" value="ECO:0007669"/>
    <property type="project" value="InterPro"/>
</dbReference>
<evidence type="ECO:0000256" key="2">
    <source>
        <dbReference type="ARBA" id="ARBA00010617"/>
    </source>
</evidence>
<evidence type="ECO:0000313" key="8">
    <source>
        <dbReference type="Proteomes" id="UP001206925"/>
    </source>
</evidence>
<dbReference type="PANTHER" id="PTHR47950">
    <property type="entry name" value="CYTOCHROME P450, FAMILY 76, SUBFAMILY C, POLYPEPTIDE 5-RELATED"/>
    <property type="match status" value="1"/>
</dbReference>
<dbReference type="InterPro" id="IPR001128">
    <property type="entry name" value="Cyt_P450"/>
</dbReference>
<dbReference type="Pfam" id="PF00067">
    <property type="entry name" value="p450"/>
    <property type="match status" value="1"/>
</dbReference>
<dbReference type="Proteomes" id="UP001206925">
    <property type="component" value="Unassembled WGS sequence"/>
</dbReference>
<comment type="similarity">
    <text evidence="2">Belongs to the cytochrome P450 family.</text>
</comment>
<dbReference type="GO" id="GO:0005506">
    <property type="term" value="F:iron ion binding"/>
    <property type="evidence" value="ECO:0007669"/>
    <property type="project" value="InterPro"/>
</dbReference>
<accession>A0AAD5BWX0</accession>
<evidence type="ECO:0000256" key="3">
    <source>
        <dbReference type="ARBA" id="ARBA00022617"/>
    </source>
</evidence>
<dbReference type="PANTHER" id="PTHR47950:SF49">
    <property type="entry name" value="CYTOCHROME P450"/>
    <property type="match status" value="1"/>
</dbReference>
<protein>
    <submittedName>
        <fullName evidence="7">Uncharacterized protein</fullName>
    </submittedName>
</protein>
<comment type="cofactor">
    <cofactor evidence="1">
        <name>heme</name>
        <dbReference type="ChEBI" id="CHEBI:30413"/>
    </cofactor>
</comment>
<keyword evidence="8" id="KW-1185">Reference proteome</keyword>
<dbReference type="Gene3D" id="1.10.630.10">
    <property type="entry name" value="Cytochrome P450"/>
    <property type="match status" value="2"/>
</dbReference>
<evidence type="ECO:0000256" key="5">
    <source>
        <dbReference type="ARBA" id="ARBA00023002"/>
    </source>
</evidence>
<keyword evidence="6" id="KW-0408">Iron</keyword>
<gene>
    <name evidence="7" type="ORF">M8C21_026399</name>
</gene>
<feature type="non-terminal residue" evidence="7">
    <location>
        <position position="1"/>
    </location>
</feature>
<evidence type="ECO:0000256" key="4">
    <source>
        <dbReference type="ARBA" id="ARBA00022723"/>
    </source>
</evidence>
<dbReference type="GO" id="GO:0020037">
    <property type="term" value="F:heme binding"/>
    <property type="evidence" value="ECO:0007669"/>
    <property type="project" value="InterPro"/>
</dbReference>
<proteinExistence type="inferred from homology"/>
<keyword evidence="5" id="KW-0560">Oxidoreductase</keyword>
<dbReference type="AlphaFoldDB" id="A0AAD5BWX0"/>
<dbReference type="GO" id="GO:0016705">
    <property type="term" value="F:oxidoreductase activity, acting on paired donors, with incorporation or reduction of molecular oxygen"/>
    <property type="evidence" value="ECO:0007669"/>
    <property type="project" value="InterPro"/>
</dbReference>
<evidence type="ECO:0000256" key="6">
    <source>
        <dbReference type="ARBA" id="ARBA00023004"/>
    </source>
</evidence>
<evidence type="ECO:0000313" key="7">
    <source>
        <dbReference type="EMBL" id="KAI7730925.1"/>
    </source>
</evidence>
<sequence length="289" mass="33295">YLQACIKEAFRLHPPVPLLLPHMAMVASSPEAAMQVLKTKDHLLSSRVVPTSVKHAHLLPHSLMWSECNQTWKTLRTLCRTELFSSKALEAQSRLRKEKISQMLHFLLKKQGEVVNIEEVIFTTLFNTLSSIILGKDLLVLNDEHGAQDGLKDLIRRILELSGSTFDLASFYPMLGRFDLHGISRESMKLFEKLFSYWEDIIEERRAQVNSSAWSSNQAHSFLDRLLENRFSNNQINQLLAVRIVYTRNKHYNLYRRRMCPGLPSGVVSVELILASLIHEFNWALPNDK</sequence>
<dbReference type="EMBL" id="JAMZMK010010589">
    <property type="protein sequence ID" value="KAI7730925.1"/>
    <property type="molecule type" value="Genomic_DNA"/>
</dbReference>
<name>A0AAD5BWX0_AMBAR</name>
<keyword evidence="3" id="KW-0349">Heme</keyword>